<name>A0ABN8YRL4_RANTA</name>
<organism evidence="1 2">
    <name type="scientific">Rangifer tarandus platyrhynchus</name>
    <name type="common">Svalbard reindeer</name>
    <dbReference type="NCBI Taxonomy" id="3082113"/>
    <lineage>
        <taxon>Eukaryota</taxon>
        <taxon>Metazoa</taxon>
        <taxon>Chordata</taxon>
        <taxon>Craniata</taxon>
        <taxon>Vertebrata</taxon>
        <taxon>Euteleostomi</taxon>
        <taxon>Mammalia</taxon>
        <taxon>Eutheria</taxon>
        <taxon>Laurasiatheria</taxon>
        <taxon>Artiodactyla</taxon>
        <taxon>Ruminantia</taxon>
        <taxon>Pecora</taxon>
        <taxon>Cervidae</taxon>
        <taxon>Odocoileinae</taxon>
        <taxon>Rangifer</taxon>
    </lineage>
</organism>
<sequence length="180" mass="19574">MDLCNQTNILGLLSLSTCFQDNGQALLPFDNLHDDPASSPTARHASVASWQILPYWDFLPLFWERTGPGKPWGPPGEYPASVFTLTFDFSHTTLQPFMFCLDSQYQASAPNSRVPLSSAFFASWQIVQDGDQVPQGQVGVGVEPSLVPGGQASADCLPKTMKIKQVPPTTSVMSLPSNLD</sequence>
<dbReference type="InterPro" id="IPR010255">
    <property type="entry name" value="Haem_peroxidase_sf"/>
</dbReference>
<protein>
    <submittedName>
        <fullName evidence="1">Uncharacterized protein</fullName>
    </submittedName>
</protein>
<dbReference type="SUPFAM" id="SSF48113">
    <property type="entry name" value="Heme-dependent peroxidases"/>
    <property type="match status" value="1"/>
</dbReference>
<dbReference type="EMBL" id="OX459957">
    <property type="protein sequence ID" value="CAI9162511.1"/>
    <property type="molecule type" value="Genomic_DNA"/>
</dbReference>
<gene>
    <name evidence="1" type="ORF">MRATA1EN1_LOCUS11473</name>
</gene>
<dbReference type="Proteomes" id="UP001176941">
    <property type="component" value="Chromosome 21"/>
</dbReference>
<proteinExistence type="predicted"/>
<keyword evidence="2" id="KW-1185">Reference proteome</keyword>
<reference evidence="1" key="1">
    <citation type="submission" date="2023-04" db="EMBL/GenBank/DDBJ databases">
        <authorList>
            <consortium name="ELIXIR-Norway"/>
        </authorList>
    </citation>
    <scope>NUCLEOTIDE SEQUENCE [LARGE SCALE GENOMIC DNA]</scope>
</reference>
<evidence type="ECO:0000313" key="2">
    <source>
        <dbReference type="Proteomes" id="UP001176941"/>
    </source>
</evidence>
<dbReference type="InterPro" id="IPR037120">
    <property type="entry name" value="Haem_peroxidase_sf_animal"/>
</dbReference>
<accession>A0ABN8YRL4</accession>
<evidence type="ECO:0000313" key="1">
    <source>
        <dbReference type="EMBL" id="CAI9162511.1"/>
    </source>
</evidence>
<dbReference type="Gene3D" id="1.10.640.10">
    <property type="entry name" value="Haem peroxidase domain superfamily, animal type"/>
    <property type="match status" value="1"/>
</dbReference>